<evidence type="ECO:0000256" key="5">
    <source>
        <dbReference type="ARBA" id="ARBA00011917"/>
    </source>
</evidence>
<keyword evidence="13" id="KW-1185">Reference proteome</keyword>
<evidence type="ECO:0000256" key="7">
    <source>
        <dbReference type="ARBA" id="ARBA00022801"/>
    </source>
</evidence>
<evidence type="ECO:0000313" key="13">
    <source>
        <dbReference type="Proteomes" id="UP000075886"/>
    </source>
</evidence>
<dbReference type="SMART" id="SM00849">
    <property type="entry name" value="Lactamase_B"/>
    <property type="match status" value="1"/>
</dbReference>
<dbReference type="NCBIfam" id="TIGR03413">
    <property type="entry name" value="GSH_gloB"/>
    <property type="match status" value="1"/>
</dbReference>
<dbReference type="PANTHER" id="PTHR11935:SF94">
    <property type="entry name" value="TENZING NORGAY, ISOFORM C"/>
    <property type="match status" value="1"/>
</dbReference>
<comment type="pathway">
    <text evidence="3">Secondary metabolite metabolism; methylglyoxal degradation; (R)-lactate from methylglyoxal: step 2/2.</text>
</comment>
<dbReference type="GO" id="GO:0019243">
    <property type="term" value="P:methylglyoxal catabolic process to D-lactate via S-lactoyl-glutathione"/>
    <property type="evidence" value="ECO:0007669"/>
    <property type="project" value="InterPro"/>
</dbReference>
<accession>A0A182Q0K8</accession>
<reference evidence="13" key="1">
    <citation type="submission" date="2014-01" db="EMBL/GenBank/DDBJ databases">
        <title>The Genome Sequence of Anopheles farauti FAR1 (V2).</title>
        <authorList>
            <consortium name="The Broad Institute Genomics Platform"/>
            <person name="Neafsey D.E."/>
            <person name="Besansky N."/>
            <person name="Howell P."/>
            <person name="Walton C."/>
            <person name="Young S.K."/>
            <person name="Zeng Q."/>
            <person name="Gargeya S."/>
            <person name="Fitzgerald M."/>
            <person name="Haas B."/>
            <person name="Abouelleil A."/>
            <person name="Allen A.W."/>
            <person name="Alvarado L."/>
            <person name="Arachchi H.M."/>
            <person name="Berlin A.M."/>
            <person name="Chapman S.B."/>
            <person name="Gainer-Dewar J."/>
            <person name="Goldberg J."/>
            <person name="Griggs A."/>
            <person name="Gujja S."/>
            <person name="Hansen M."/>
            <person name="Howarth C."/>
            <person name="Imamovic A."/>
            <person name="Ireland A."/>
            <person name="Larimer J."/>
            <person name="McCowan C."/>
            <person name="Murphy C."/>
            <person name="Pearson M."/>
            <person name="Poon T.W."/>
            <person name="Priest M."/>
            <person name="Roberts A."/>
            <person name="Saif S."/>
            <person name="Shea T."/>
            <person name="Sisk P."/>
            <person name="Sykes S."/>
            <person name="Wortman J."/>
            <person name="Nusbaum C."/>
            <person name="Birren B."/>
        </authorList>
    </citation>
    <scope>NUCLEOTIDE SEQUENCE [LARGE SCALE GENOMIC DNA]</scope>
    <source>
        <strain evidence="13">FAR1</strain>
    </source>
</reference>
<feature type="signal peptide" evidence="10">
    <location>
        <begin position="1"/>
        <end position="15"/>
    </location>
</feature>
<dbReference type="Pfam" id="PF00753">
    <property type="entry name" value="Lactamase_B"/>
    <property type="match status" value="1"/>
</dbReference>
<proteinExistence type="inferred from homology"/>
<keyword evidence="7" id="KW-0378">Hydrolase</keyword>
<dbReference type="InterPro" id="IPR036866">
    <property type="entry name" value="RibonucZ/Hydroxyglut_hydro"/>
</dbReference>
<comment type="catalytic activity">
    <reaction evidence="1">
        <text>an S-(2-hydroxyacyl)glutathione + H2O = a 2-hydroxy carboxylate + glutathione + H(+)</text>
        <dbReference type="Rhea" id="RHEA:21864"/>
        <dbReference type="ChEBI" id="CHEBI:15377"/>
        <dbReference type="ChEBI" id="CHEBI:15378"/>
        <dbReference type="ChEBI" id="CHEBI:57925"/>
        <dbReference type="ChEBI" id="CHEBI:58896"/>
        <dbReference type="ChEBI" id="CHEBI:71261"/>
        <dbReference type="EC" id="3.1.2.6"/>
    </reaction>
</comment>
<dbReference type="VEuPathDB" id="VectorBase:AFAF000670"/>
<feature type="domain" description="Metallo-beta-lactamase" evidence="11">
    <location>
        <begin position="73"/>
        <end position="242"/>
    </location>
</feature>
<dbReference type="Proteomes" id="UP000075886">
    <property type="component" value="Unassembled WGS sequence"/>
</dbReference>
<keyword evidence="8" id="KW-0862">Zinc</keyword>
<evidence type="ECO:0000256" key="4">
    <source>
        <dbReference type="ARBA" id="ARBA00006759"/>
    </source>
</evidence>
<evidence type="ECO:0000256" key="3">
    <source>
        <dbReference type="ARBA" id="ARBA00004963"/>
    </source>
</evidence>
<name>A0A182Q0K8_9DIPT</name>
<dbReference type="GO" id="GO:0046872">
    <property type="term" value="F:metal ion binding"/>
    <property type="evidence" value="ECO:0007669"/>
    <property type="project" value="UniProtKB-KW"/>
</dbReference>
<dbReference type="GO" id="GO:0004416">
    <property type="term" value="F:hydroxyacylglutathione hydrolase activity"/>
    <property type="evidence" value="ECO:0007669"/>
    <property type="project" value="UniProtKB-EC"/>
</dbReference>
<dbReference type="InterPro" id="IPR017782">
    <property type="entry name" value="Hydroxyacylglutathione_Hdrlase"/>
</dbReference>
<dbReference type="InterPro" id="IPR035680">
    <property type="entry name" value="Clx_II_MBL"/>
</dbReference>
<dbReference type="HAMAP" id="MF_01374">
    <property type="entry name" value="Glyoxalase_2"/>
    <property type="match status" value="1"/>
</dbReference>
<dbReference type="Gene3D" id="3.60.15.10">
    <property type="entry name" value="Ribonuclease Z/Hydroxyacylglutathione hydrolase-like"/>
    <property type="match status" value="1"/>
</dbReference>
<dbReference type="CDD" id="cd07723">
    <property type="entry name" value="hydroxyacylglutathione_hydrolase_MBL-fold"/>
    <property type="match status" value="1"/>
</dbReference>
<organism evidence="12 13">
    <name type="scientific">Anopheles farauti</name>
    <dbReference type="NCBI Taxonomy" id="69004"/>
    <lineage>
        <taxon>Eukaryota</taxon>
        <taxon>Metazoa</taxon>
        <taxon>Ecdysozoa</taxon>
        <taxon>Arthropoda</taxon>
        <taxon>Hexapoda</taxon>
        <taxon>Insecta</taxon>
        <taxon>Pterygota</taxon>
        <taxon>Neoptera</taxon>
        <taxon>Endopterygota</taxon>
        <taxon>Diptera</taxon>
        <taxon>Nematocera</taxon>
        <taxon>Culicoidea</taxon>
        <taxon>Culicidae</taxon>
        <taxon>Anophelinae</taxon>
        <taxon>Anopheles</taxon>
    </lineage>
</organism>
<evidence type="ECO:0000256" key="8">
    <source>
        <dbReference type="ARBA" id="ARBA00022833"/>
    </source>
</evidence>
<comment type="cofactor">
    <cofactor evidence="2">
        <name>Zn(2+)</name>
        <dbReference type="ChEBI" id="CHEBI:29105"/>
    </cofactor>
</comment>
<feature type="chain" id="PRO_5045785218" description="hydroxyacylglutathione hydrolase" evidence="10">
    <location>
        <begin position="16"/>
        <end position="325"/>
    </location>
</feature>
<dbReference type="PIRSF" id="PIRSF005457">
    <property type="entry name" value="Glx"/>
    <property type="match status" value="1"/>
</dbReference>
<dbReference type="SUPFAM" id="SSF56281">
    <property type="entry name" value="Metallo-hydrolase/oxidoreductase"/>
    <property type="match status" value="1"/>
</dbReference>
<evidence type="ECO:0000256" key="10">
    <source>
        <dbReference type="SAM" id="SignalP"/>
    </source>
</evidence>
<dbReference type="EMBL" id="AXCN02002151">
    <property type="status" value="NOT_ANNOTATED_CDS"/>
    <property type="molecule type" value="Genomic_DNA"/>
</dbReference>
<evidence type="ECO:0000256" key="6">
    <source>
        <dbReference type="ARBA" id="ARBA00022723"/>
    </source>
</evidence>
<sequence>MFIFVLLGFTAPSITRRGTLMSALLNLLPHRLSQRLTALYFTVSSFSLQRRPLTTQQTAMASMTVTKIPALKDNFMYLVVCNATRQAAVVDPVEPDRVLEVARAQGCKLNQLLTTHHHWDHAGGNETLCERYRQNPDWGELTVYGGDDDRIGGLTNRVRQDDAFTIGQLRVRCLSTPCHTTSHVCYYVEGPGADEPGAVFTGDTLFLAGCGRFFEGTPQQMYDALIGKLSALPDGTRVYCGHEYAVQNLRFGAMVEPANEDTRALLEKAQQADLEGRRALVPSTIGQEKRINVFMRVHQPSVQAFVGQSTPLDTMQALRAAKDKF</sequence>
<dbReference type="EnsemblMetazoa" id="AFAF000670-RA">
    <property type="protein sequence ID" value="AFAF000670-PA"/>
    <property type="gene ID" value="AFAF000670"/>
</dbReference>
<evidence type="ECO:0000256" key="1">
    <source>
        <dbReference type="ARBA" id="ARBA00001623"/>
    </source>
</evidence>
<protein>
    <recommendedName>
        <fullName evidence="5">hydroxyacylglutathione hydrolase</fullName>
        <ecNumber evidence="5">3.1.2.6</ecNumber>
    </recommendedName>
    <alternativeName>
        <fullName evidence="9">Glyoxalase II</fullName>
    </alternativeName>
</protein>
<reference evidence="12" key="2">
    <citation type="submission" date="2020-05" db="UniProtKB">
        <authorList>
            <consortium name="EnsemblMetazoa"/>
        </authorList>
    </citation>
    <scope>IDENTIFICATION</scope>
    <source>
        <strain evidence="12">FAR1</strain>
    </source>
</reference>
<keyword evidence="6" id="KW-0479">Metal-binding</keyword>
<evidence type="ECO:0000313" key="12">
    <source>
        <dbReference type="EnsemblMetazoa" id="AFAF000670-PA"/>
    </source>
</evidence>
<dbReference type="AlphaFoldDB" id="A0A182Q0K8"/>
<dbReference type="Pfam" id="PF16123">
    <property type="entry name" value="HAGH_C"/>
    <property type="match status" value="1"/>
</dbReference>
<evidence type="ECO:0000259" key="11">
    <source>
        <dbReference type="SMART" id="SM00849"/>
    </source>
</evidence>
<dbReference type="STRING" id="69004.A0A182Q0K8"/>
<evidence type="ECO:0000256" key="2">
    <source>
        <dbReference type="ARBA" id="ARBA00001947"/>
    </source>
</evidence>
<comment type="similarity">
    <text evidence="4">Belongs to the metallo-beta-lactamase superfamily. Glyoxalase II family.</text>
</comment>
<keyword evidence="10" id="KW-0732">Signal</keyword>
<dbReference type="GO" id="GO:0031123">
    <property type="term" value="P:RNA 3'-end processing"/>
    <property type="evidence" value="ECO:0007669"/>
    <property type="project" value="UniProtKB-ARBA"/>
</dbReference>
<evidence type="ECO:0000256" key="9">
    <source>
        <dbReference type="ARBA" id="ARBA00031044"/>
    </source>
</evidence>
<dbReference type="EC" id="3.1.2.6" evidence="5"/>
<dbReference type="InterPro" id="IPR001279">
    <property type="entry name" value="Metallo-B-lactamas"/>
</dbReference>
<dbReference type="PANTHER" id="PTHR11935">
    <property type="entry name" value="BETA LACTAMASE DOMAIN"/>
    <property type="match status" value="1"/>
</dbReference>
<dbReference type="InterPro" id="IPR032282">
    <property type="entry name" value="HAGH_C"/>
</dbReference>